<dbReference type="RefSeq" id="WP_274925657.1">
    <property type="nucleotide sequence ID" value="NZ_JAKELO010000002.1"/>
</dbReference>
<dbReference type="InterPro" id="IPR023131">
    <property type="entry name" value="Mth639-like_dom_sf"/>
</dbReference>
<accession>A0A9Q4KWH1</accession>
<keyword evidence="2" id="KW-1185">Reference proteome</keyword>
<dbReference type="PANTHER" id="PTHR40696">
    <property type="entry name" value="DUF371 FAMILY PROTEIN"/>
    <property type="match status" value="1"/>
</dbReference>
<proteinExistence type="predicted"/>
<organism evidence="1 2">
    <name type="scientific">Methanogenium marinum</name>
    <dbReference type="NCBI Taxonomy" id="348610"/>
    <lineage>
        <taxon>Archaea</taxon>
        <taxon>Methanobacteriati</taxon>
        <taxon>Methanobacteriota</taxon>
        <taxon>Stenosarchaea group</taxon>
        <taxon>Methanomicrobia</taxon>
        <taxon>Methanomicrobiales</taxon>
        <taxon>Methanomicrobiaceae</taxon>
        <taxon>Methanogenium</taxon>
    </lineage>
</organism>
<dbReference type="AlphaFoldDB" id="A0A9Q4KWH1"/>
<name>A0A9Q4KWH1_9EURY</name>
<comment type="caution">
    <text evidence="1">The sequence shown here is derived from an EMBL/GenBank/DDBJ whole genome shotgun (WGS) entry which is preliminary data.</text>
</comment>
<sequence>MQSNIVPLFMNKRHGEKLICSGHPNIMALHQSTFEITKEVHLTPSGTCIIGVHADKGLCDLNPEFIKSLASDTALLVTTLSAGKETCTITARGSSQMTLNHPTDLVWRRSSYIDNRTIGIHADFTAKTLPRELIAAIIEDEKMTVNMEIFTIPEEERSSAPQIQAFFHRFL</sequence>
<dbReference type="Pfam" id="PF04027">
    <property type="entry name" value="DUF371"/>
    <property type="match status" value="1"/>
</dbReference>
<evidence type="ECO:0000313" key="2">
    <source>
        <dbReference type="Proteomes" id="UP001143747"/>
    </source>
</evidence>
<dbReference type="PANTHER" id="PTHR40696:SF1">
    <property type="entry name" value="DUF371 DOMAIN-CONTAINING PROTEIN"/>
    <property type="match status" value="1"/>
</dbReference>
<reference evidence="1" key="1">
    <citation type="submission" date="2022-01" db="EMBL/GenBank/DDBJ databases">
        <title>Draft genome of Methanogenium marinum DSM 15558.</title>
        <authorList>
            <person name="Chen S.-C."/>
            <person name="You Y.-T."/>
        </authorList>
    </citation>
    <scope>NUCLEOTIDE SEQUENCE</scope>
    <source>
        <strain evidence="1">DSM 15558</strain>
    </source>
</reference>
<protein>
    <submittedName>
        <fullName evidence="1">DUF371 domain-containing protein</fullName>
    </submittedName>
</protein>
<dbReference type="EMBL" id="JAKELO010000002">
    <property type="protein sequence ID" value="MDE4909051.1"/>
    <property type="molecule type" value="Genomic_DNA"/>
</dbReference>
<dbReference type="Proteomes" id="UP001143747">
    <property type="component" value="Unassembled WGS sequence"/>
</dbReference>
<dbReference type="Gene3D" id="2.60.120.630">
    <property type="entry name" value="mth639 domain like"/>
    <property type="match status" value="1"/>
</dbReference>
<evidence type="ECO:0000313" key="1">
    <source>
        <dbReference type="EMBL" id="MDE4909051.1"/>
    </source>
</evidence>
<gene>
    <name evidence="1" type="ORF">L0665_10565</name>
</gene>
<dbReference type="InterPro" id="IPR007171">
    <property type="entry name" value="DUF371"/>
</dbReference>